<protein>
    <submittedName>
        <fullName evidence="3">Uncharacterized protein</fullName>
    </submittedName>
</protein>
<dbReference type="EMBL" id="CP144526">
    <property type="protein sequence ID" value="WWC71846.1"/>
    <property type="molecule type" value="Genomic_DNA"/>
</dbReference>
<gene>
    <name evidence="3" type="ORF">I206_105805</name>
</gene>
<evidence type="ECO:0000256" key="1">
    <source>
        <dbReference type="SAM" id="MobiDB-lite"/>
    </source>
</evidence>
<dbReference type="RefSeq" id="XP_070059295.1">
    <property type="nucleotide sequence ID" value="XM_070203194.1"/>
</dbReference>
<keyword evidence="4" id="KW-1185">Reference proteome</keyword>
<reference evidence="3" key="1">
    <citation type="submission" date="2013-07" db="EMBL/GenBank/DDBJ databases">
        <authorList>
            <consortium name="The Broad Institute Genome Sequencing Platform"/>
            <person name="Cuomo C."/>
            <person name="Litvintseva A."/>
            <person name="Chen Y."/>
            <person name="Heitman J."/>
            <person name="Sun S."/>
            <person name="Springer D."/>
            <person name="Dromer F."/>
            <person name="Young S.K."/>
            <person name="Zeng Q."/>
            <person name="Gargeya S."/>
            <person name="Fitzgerald M."/>
            <person name="Abouelleil A."/>
            <person name="Alvarado L."/>
            <person name="Berlin A.M."/>
            <person name="Chapman S.B."/>
            <person name="Dewar J."/>
            <person name="Goldberg J."/>
            <person name="Griggs A."/>
            <person name="Gujja S."/>
            <person name="Hansen M."/>
            <person name="Howarth C."/>
            <person name="Imamovic A."/>
            <person name="Larimer J."/>
            <person name="McCowan C."/>
            <person name="Murphy C."/>
            <person name="Pearson M."/>
            <person name="Priest M."/>
            <person name="Roberts A."/>
            <person name="Saif S."/>
            <person name="Shea T."/>
            <person name="Sykes S."/>
            <person name="Wortman J."/>
            <person name="Nusbaum C."/>
            <person name="Birren B."/>
        </authorList>
    </citation>
    <scope>NUCLEOTIDE SEQUENCE</scope>
    <source>
        <strain evidence="3">CBS 10737</strain>
    </source>
</reference>
<sequence length="280" mass="31809">MTSWRKRIISPPRHFVILNRIAVPLLAILTILFLLLPGISGPQTGFYWLDVKYKNQNNITTFDNPSRGNSFGNAGEIWQLGGLGACKLGERCQSDQEFPAFYKPIQQVLQLHFAITVIFFIISWFSFVIFKFPQANITRRGGTLLPLLGPFFTSIILMSDLCIAHSLEIKANVEQVKKIGVFWLGTIGFIFSILWCISAELDGMYKRIEFAESEKPDKEPAPELGIAEKAVQGVASLWPWKGERKDRERSRRRDGGGHKRSKSRSDRSRSERKSKSRSDS</sequence>
<feature type="region of interest" description="Disordered" evidence="1">
    <location>
        <begin position="237"/>
        <end position="280"/>
    </location>
</feature>
<name>A0AAJ8L9L2_9TREE</name>
<keyword evidence="2" id="KW-1133">Transmembrane helix</keyword>
<dbReference type="AlphaFoldDB" id="A0AAJ8L9L2"/>
<dbReference type="GeneID" id="30172994"/>
<evidence type="ECO:0000256" key="2">
    <source>
        <dbReference type="SAM" id="Phobius"/>
    </source>
</evidence>
<feature type="transmembrane region" description="Helical" evidence="2">
    <location>
        <begin position="179"/>
        <end position="197"/>
    </location>
</feature>
<proteinExistence type="predicted"/>
<feature type="compositionally biased region" description="Basic and acidic residues" evidence="1">
    <location>
        <begin position="241"/>
        <end position="280"/>
    </location>
</feature>
<dbReference type="KEGG" id="kpin:30172994"/>
<evidence type="ECO:0000313" key="4">
    <source>
        <dbReference type="Proteomes" id="UP000094020"/>
    </source>
</evidence>
<dbReference type="Proteomes" id="UP000094020">
    <property type="component" value="Chromosome 8"/>
</dbReference>
<feature type="transmembrane region" description="Helical" evidence="2">
    <location>
        <begin position="111"/>
        <end position="132"/>
    </location>
</feature>
<keyword evidence="2" id="KW-0472">Membrane</keyword>
<accession>A0AAJ8L9L2</accession>
<evidence type="ECO:0000313" key="3">
    <source>
        <dbReference type="EMBL" id="WWC71846.1"/>
    </source>
</evidence>
<organism evidence="3 4">
    <name type="scientific">Kwoniella pini CBS 10737</name>
    <dbReference type="NCBI Taxonomy" id="1296096"/>
    <lineage>
        <taxon>Eukaryota</taxon>
        <taxon>Fungi</taxon>
        <taxon>Dikarya</taxon>
        <taxon>Basidiomycota</taxon>
        <taxon>Agaricomycotina</taxon>
        <taxon>Tremellomycetes</taxon>
        <taxon>Tremellales</taxon>
        <taxon>Cryptococcaceae</taxon>
        <taxon>Kwoniella</taxon>
    </lineage>
</organism>
<feature type="transmembrane region" description="Helical" evidence="2">
    <location>
        <begin position="21"/>
        <end position="39"/>
    </location>
</feature>
<feature type="transmembrane region" description="Helical" evidence="2">
    <location>
        <begin position="144"/>
        <end position="167"/>
    </location>
</feature>
<keyword evidence="2" id="KW-0812">Transmembrane</keyword>
<reference evidence="3" key="2">
    <citation type="submission" date="2024-02" db="EMBL/GenBank/DDBJ databases">
        <title>Comparative genomics of Cryptococcus and Kwoniella reveals pathogenesis evolution and contrasting modes of karyotype evolution via chromosome fusion or intercentromeric recombination.</title>
        <authorList>
            <person name="Coelho M.A."/>
            <person name="David-Palma M."/>
            <person name="Shea T."/>
            <person name="Bowers K."/>
            <person name="McGinley-Smith S."/>
            <person name="Mohammad A.W."/>
            <person name="Gnirke A."/>
            <person name="Yurkov A.M."/>
            <person name="Nowrousian M."/>
            <person name="Sun S."/>
            <person name="Cuomo C.A."/>
            <person name="Heitman J."/>
        </authorList>
    </citation>
    <scope>NUCLEOTIDE SEQUENCE</scope>
    <source>
        <strain evidence="3">CBS 10737</strain>
    </source>
</reference>